<proteinExistence type="predicted"/>
<sequence length="1209" mass="130668">MPIRVNLKEIFPSDPQEINVDKVNFNFNKLLELGIGTPGPIGLTGPQGAAGPTGLVGPQGDRGATWWVDAGDPNLLTFTGLIDGDLYLDTVSFNAWQYDDGTGLWTQIASISSIVNTYLSSISAGLSPFVTDVVNDTFNKYIVFKDRGNTFPDYQADTTRGSLNTSKSNVLFLTNFNEAILAANLGSFSFPANPYVVYDALLKVFVSHAESGTDSGRYHAEYGSLYENSLTGVTELSQLKHNLKFKFLKNDVSATSPLLGNTNTWINTARYSLSSPDGAFTQKDQNGVFEFITPKYNNEGTTPFEDEITVLLGPAESTIEYSNHPEILADGIMITSSTASVTMGLKNSLEELLSLPYSAGNANFSFFDISSGLDGFFFNNSIIQSNGSITQLITNELDILADDSFYTGAVTGHYMNQGIFVGSNTILISSGAGNTLSAGSTGIITKFDITNPNSPLQVSQLSGNRAASSISGTLLHDQHSHVYGRQPPSSFPVNFVQNIGLVKDVYEYGKYFVAVLGRVTSGVNQNFIIGETDSNLNNLLVVSKTEFTEILNAYRVQVHGKYAWVITNDTYRSGPQLSSGSPTFARLTAIDISDPANPIVIDSYVESQPGTKYLDFKIFDSKAYVLRYTNYVDVPNPVNSKHKLDLLTFDILDPTAFSTLTNEVWNGTSIVTSDFAPMYTQNIETLTPNTTSIEYGSLAIKGQDIYIAWEDSMYIIKVSASLYLPYPATPTVNTLQSTTQLSTTLPTEVIYANDVIVRGRYAYVLVNYTDSTGAVQVYDITDTTAPIFVSETRNPSLRNSSRLAINGKNIYIVTTQAGSRVRLITLDLNGISSPSATIGSLRTDDIHVIGNAHIKNNLQVKNSLNVGPGGIYVDRGAGISSDGTISINVSPDQLSPDSEYDYAGLEITMTGTIPDLYLASPGNSNIAATNIKLTDLIQAGPGPEQVIVNSVSLHNVDLYGTTFINQTTITSDTTSTFTSTFYGNTLAGYDDILFDSDFVGNDISFGYFGNTTHFDAWAVGYNISFGPGVTADTDVYGYKFNFLGTSTGGTIYGLYIEGADENHIEGSVQVNDSTKVKNEWHGWVNLAYNTGPGTITSTDFYTGGLNLYGFQQDTGGPNSFTTLGVGQNTGVLSINNNISGFAFTDVNKVIVQITPRRGSSALDCSQLFTYAAVIQTPDKIVILIDECSNIGVAPAVGVINFNISIYEYI</sequence>
<evidence type="ECO:0000313" key="2">
    <source>
        <dbReference type="EMBL" id="CAB4193921.1"/>
    </source>
</evidence>
<organism evidence="1">
    <name type="scientific">uncultured Caudovirales phage</name>
    <dbReference type="NCBI Taxonomy" id="2100421"/>
    <lineage>
        <taxon>Viruses</taxon>
        <taxon>Duplodnaviria</taxon>
        <taxon>Heunggongvirae</taxon>
        <taxon>Uroviricota</taxon>
        <taxon>Caudoviricetes</taxon>
        <taxon>Peduoviridae</taxon>
        <taxon>Maltschvirus</taxon>
        <taxon>Maltschvirus maltsch</taxon>
    </lineage>
</organism>
<accession>A0A6J5Q2D1</accession>
<reference evidence="1" key="1">
    <citation type="submission" date="2020-05" db="EMBL/GenBank/DDBJ databases">
        <authorList>
            <person name="Chiriac C."/>
            <person name="Salcher M."/>
            <person name="Ghai R."/>
            <person name="Kavagutti S V."/>
        </authorList>
    </citation>
    <scope>NUCLEOTIDE SEQUENCE</scope>
</reference>
<gene>
    <name evidence="2" type="ORF">UFOVP1247_292</name>
    <name evidence="1" type="ORF">UFOVP970_332</name>
</gene>
<protein>
    <submittedName>
        <fullName evidence="1">Uncharacterized protein</fullName>
    </submittedName>
</protein>
<evidence type="ECO:0000313" key="1">
    <source>
        <dbReference type="EMBL" id="CAB4175711.1"/>
    </source>
</evidence>
<dbReference type="EMBL" id="LR797195">
    <property type="protein sequence ID" value="CAB4193921.1"/>
    <property type="molecule type" value="Genomic_DNA"/>
</dbReference>
<dbReference type="EMBL" id="LR796916">
    <property type="protein sequence ID" value="CAB4175711.1"/>
    <property type="molecule type" value="Genomic_DNA"/>
</dbReference>
<name>A0A6J5Q2D1_9CAUD</name>